<protein>
    <submittedName>
        <fullName evidence="1">Uncharacterized protein</fullName>
    </submittedName>
</protein>
<accession>A0ACC5QWW3</accession>
<gene>
    <name evidence="1" type="ORF">JHL16_00810</name>
</gene>
<proteinExistence type="predicted"/>
<dbReference type="Proteomes" id="UP000616151">
    <property type="component" value="Unassembled WGS sequence"/>
</dbReference>
<evidence type="ECO:0000313" key="2">
    <source>
        <dbReference type="Proteomes" id="UP000616151"/>
    </source>
</evidence>
<name>A0ACC5QWW3_9HYPH</name>
<organism evidence="1 2">
    <name type="scientific">Taklimakanibacter albus</name>
    <dbReference type="NCBI Taxonomy" id="2800327"/>
    <lineage>
        <taxon>Bacteria</taxon>
        <taxon>Pseudomonadati</taxon>
        <taxon>Pseudomonadota</taxon>
        <taxon>Alphaproteobacteria</taxon>
        <taxon>Hyphomicrobiales</taxon>
        <taxon>Aestuariivirgaceae</taxon>
        <taxon>Taklimakanibacter</taxon>
    </lineage>
</organism>
<keyword evidence="2" id="KW-1185">Reference proteome</keyword>
<evidence type="ECO:0000313" key="1">
    <source>
        <dbReference type="EMBL" id="MBK1864879.1"/>
    </source>
</evidence>
<sequence>MSKNDREAEAKAALERLHQQSERLLGAEPPPRDEPDDKIEILGKRIARVLSMIIMAGLIFYLWRTYFSG</sequence>
<dbReference type="EMBL" id="JAENHL010000003">
    <property type="protein sequence ID" value="MBK1864879.1"/>
    <property type="molecule type" value="Genomic_DNA"/>
</dbReference>
<reference evidence="1" key="1">
    <citation type="submission" date="2021-01" db="EMBL/GenBank/DDBJ databases">
        <authorList>
            <person name="Sun Q."/>
        </authorList>
    </citation>
    <scope>NUCLEOTIDE SEQUENCE</scope>
    <source>
        <strain evidence="1">YIM B02566</strain>
    </source>
</reference>
<comment type="caution">
    <text evidence="1">The sequence shown here is derived from an EMBL/GenBank/DDBJ whole genome shotgun (WGS) entry which is preliminary data.</text>
</comment>